<comment type="similarity">
    <text evidence="2">Belongs to the MoaD family.</text>
</comment>
<dbReference type="Gene3D" id="3.10.20.30">
    <property type="match status" value="1"/>
</dbReference>
<dbReference type="InterPro" id="IPR003749">
    <property type="entry name" value="ThiS/MoaD-like"/>
</dbReference>
<evidence type="ECO:0000256" key="3">
    <source>
        <dbReference type="ARBA" id="ARBA00024247"/>
    </source>
</evidence>
<keyword evidence="5" id="KW-1185">Reference proteome</keyword>
<dbReference type="PANTHER" id="PTHR33359">
    <property type="entry name" value="MOLYBDOPTERIN SYNTHASE SULFUR CARRIER SUBUNIT"/>
    <property type="match status" value="1"/>
</dbReference>
<dbReference type="SUPFAM" id="SSF54285">
    <property type="entry name" value="MoaD/ThiS"/>
    <property type="match status" value="1"/>
</dbReference>
<gene>
    <name evidence="4" type="primary">moaD</name>
    <name evidence="4" type="ORF">KIV10_07960</name>
</gene>
<protein>
    <recommendedName>
        <fullName evidence="3">Molybdopterin synthase sulfur carrier subunit</fullName>
    </recommendedName>
</protein>
<comment type="caution">
    <text evidence="4">The sequence shown here is derived from an EMBL/GenBank/DDBJ whole genome shotgun (WGS) entry which is preliminary data.</text>
</comment>
<dbReference type="RefSeq" id="WP_214112984.1">
    <property type="nucleotide sequence ID" value="NZ_JAHCTB010000003.1"/>
</dbReference>
<evidence type="ECO:0000313" key="4">
    <source>
        <dbReference type="EMBL" id="MBT0608112.1"/>
    </source>
</evidence>
<proteinExistence type="inferred from homology"/>
<evidence type="ECO:0000256" key="1">
    <source>
        <dbReference type="ARBA" id="ARBA00022741"/>
    </source>
</evidence>
<evidence type="ECO:0000313" key="5">
    <source>
        <dbReference type="Proteomes" id="UP001297092"/>
    </source>
</evidence>
<dbReference type="InterPro" id="IPR044672">
    <property type="entry name" value="MOCS2A"/>
</dbReference>
<dbReference type="CDD" id="cd00754">
    <property type="entry name" value="Ubl_MoaD"/>
    <property type="match status" value="1"/>
</dbReference>
<dbReference type="NCBIfam" id="TIGR01682">
    <property type="entry name" value="moaD"/>
    <property type="match status" value="1"/>
</dbReference>
<dbReference type="EMBL" id="JAHCTB010000003">
    <property type="protein sequence ID" value="MBT0608112.1"/>
    <property type="molecule type" value="Genomic_DNA"/>
</dbReference>
<keyword evidence="1" id="KW-0547">Nucleotide-binding</keyword>
<dbReference type="InterPro" id="IPR012675">
    <property type="entry name" value="Beta-grasp_dom_sf"/>
</dbReference>
<accession>A0ABS5S6V2</accession>
<sequence>MKILLFGIAKEIAGKSVLDASEFSEAKNVGELKKVFKERYPEASKLSSLAIAVNEEYAEDDHKISTGDEVAIIPPVSGG</sequence>
<dbReference type="Pfam" id="PF02597">
    <property type="entry name" value="ThiS"/>
    <property type="match status" value="1"/>
</dbReference>
<name>A0ABS5S6V2_9FLAO</name>
<dbReference type="Proteomes" id="UP001297092">
    <property type="component" value="Unassembled WGS sequence"/>
</dbReference>
<reference evidence="4 5" key="1">
    <citation type="submission" date="2021-05" db="EMBL/GenBank/DDBJ databases">
        <title>Aequorivita echinoideorum JCM 30378 genome.</title>
        <authorList>
            <person name="Zhang H."/>
            <person name="Li C."/>
        </authorList>
    </citation>
    <scope>NUCLEOTIDE SEQUENCE [LARGE SCALE GENOMIC DNA]</scope>
    <source>
        <strain evidence="4 5">JCM30378</strain>
    </source>
</reference>
<dbReference type="PANTHER" id="PTHR33359:SF1">
    <property type="entry name" value="MOLYBDOPTERIN SYNTHASE SULFUR CARRIER SUBUNIT"/>
    <property type="match status" value="1"/>
</dbReference>
<dbReference type="InterPro" id="IPR016155">
    <property type="entry name" value="Mopterin_synth/thiamin_S_b"/>
</dbReference>
<evidence type="ECO:0000256" key="2">
    <source>
        <dbReference type="ARBA" id="ARBA00024200"/>
    </source>
</evidence>
<organism evidence="4 5">
    <name type="scientific">Aequorivita echinoideorum</name>
    <dbReference type="NCBI Taxonomy" id="1549647"/>
    <lineage>
        <taxon>Bacteria</taxon>
        <taxon>Pseudomonadati</taxon>
        <taxon>Bacteroidota</taxon>
        <taxon>Flavobacteriia</taxon>
        <taxon>Flavobacteriales</taxon>
        <taxon>Flavobacteriaceae</taxon>
        <taxon>Aequorivita</taxon>
    </lineage>
</organism>